<dbReference type="Proteomes" id="UP000813824">
    <property type="component" value="Unassembled WGS sequence"/>
</dbReference>
<name>A0A8K0UYZ2_9AGAR</name>
<organism evidence="1 2">
    <name type="scientific">Cristinia sonorae</name>
    <dbReference type="NCBI Taxonomy" id="1940300"/>
    <lineage>
        <taxon>Eukaryota</taxon>
        <taxon>Fungi</taxon>
        <taxon>Dikarya</taxon>
        <taxon>Basidiomycota</taxon>
        <taxon>Agaricomycotina</taxon>
        <taxon>Agaricomycetes</taxon>
        <taxon>Agaricomycetidae</taxon>
        <taxon>Agaricales</taxon>
        <taxon>Pleurotineae</taxon>
        <taxon>Stephanosporaceae</taxon>
        <taxon>Cristinia</taxon>
    </lineage>
</organism>
<comment type="caution">
    <text evidence="1">The sequence shown here is derived from an EMBL/GenBank/DDBJ whole genome shotgun (WGS) entry which is preliminary data.</text>
</comment>
<reference evidence="1" key="1">
    <citation type="journal article" date="2021" name="New Phytol.">
        <title>Evolutionary innovations through gain and loss of genes in the ectomycorrhizal Boletales.</title>
        <authorList>
            <person name="Wu G."/>
            <person name="Miyauchi S."/>
            <person name="Morin E."/>
            <person name="Kuo A."/>
            <person name="Drula E."/>
            <person name="Varga T."/>
            <person name="Kohler A."/>
            <person name="Feng B."/>
            <person name="Cao Y."/>
            <person name="Lipzen A."/>
            <person name="Daum C."/>
            <person name="Hundley H."/>
            <person name="Pangilinan J."/>
            <person name="Johnson J."/>
            <person name="Barry K."/>
            <person name="LaButti K."/>
            <person name="Ng V."/>
            <person name="Ahrendt S."/>
            <person name="Min B."/>
            <person name="Choi I.G."/>
            <person name="Park H."/>
            <person name="Plett J.M."/>
            <person name="Magnuson J."/>
            <person name="Spatafora J.W."/>
            <person name="Nagy L.G."/>
            <person name="Henrissat B."/>
            <person name="Grigoriev I.V."/>
            <person name="Yang Z.L."/>
            <person name="Xu J."/>
            <person name="Martin F.M."/>
        </authorList>
    </citation>
    <scope>NUCLEOTIDE SEQUENCE</scope>
    <source>
        <strain evidence="1">KKN 215</strain>
    </source>
</reference>
<gene>
    <name evidence="1" type="ORF">BXZ70DRAFT_280899</name>
</gene>
<keyword evidence="2" id="KW-1185">Reference proteome</keyword>
<accession>A0A8K0UYZ2</accession>
<sequence length="165" mass="18470">MCSPSVIWVRWNSWIRGSPAIQFSGEVCSRFHERQTLKMKGFWVWCGVGEYRNTLRLVNGPLCLLFVLTMIPPVNTNYITPLPLEYRLPPCFKLGMIPGVYHRRPALHFETVAVQSNPAYRCAGGGGLNVSSLGVSELQSKSLGEASRDLLSVQGRHRPELAFHG</sequence>
<evidence type="ECO:0000313" key="2">
    <source>
        <dbReference type="Proteomes" id="UP000813824"/>
    </source>
</evidence>
<evidence type="ECO:0000313" key="1">
    <source>
        <dbReference type="EMBL" id="KAH8107164.1"/>
    </source>
</evidence>
<dbReference type="EMBL" id="JAEVFJ010000002">
    <property type="protein sequence ID" value="KAH8107164.1"/>
    <property type="molecule type" value="Genomic_DNA"/>
</dbReference>
<dbReference type="AlphaFoldDB" id="A0A8K0UYZ2"/>
<protein>
    <submittedName>
        <fullName evidence="1">Uncharacterized protein</fullName>
    </submittedName>
</protein>
<proteinExistence type="predicted"/>